<comment type="similarity">
    <text evidence="2">Belongs to the bZIP family.</text>
</comment>
<dbReference type="GO" id="GO:0042981">
    <property type="term" value="P:regulation of apoptotic process"/>
    <property type="evidence" value="ECO:0007669"/>
    <property type="project" value="UniProtKB-ARBA"/>
</dbReference>
<dbReference type="GO" id="GO:1990590">
    <property type="term" value="C:ATF1-ATF4 transcription factor complex"/>
    <property type="evidence" value="ECO:0007669"/>
    <property type="project" value="TreeGrafter"/>
</dbReference>
<gene>
    <name evidence="14" type="ORF">AGOR_G00227230</name>
</gene>
<feature type="region of interest" description="Disordered" evidence="12">
    <location>
        <begin position="337"/>
        <end position="356"/>
    </location>
</feature>
<sequence length="402" mass="42461">MASLVATLSTAVVDSIIKPLDSFTSADSLTLLRLLSVTDGRVPGCETWPGRYGDPALGLLAGADPLAFPWLSADELPYGHISAGSSNEDAFSGMDWMAEKMDLSEFDLDSLMGSCDSDESPSSPDDLIASLESAVDLGLDPLPLPGPDSLLFNPAAPEAELAIALPDLPAEPLPESQKELEIKSEPPSPVPSPSLLPPPSPTFTLDLGSEVDVSESEKAPPAEKVQVPSIVLSLSPSNIVLLLAPKEEPTAAGAASCSDPSESDSGVSSTSGSPRHSPCSSPSPPPMTGSSRTKPYSAPSRPRPATETQALTGRVKSASDGGAPKVVEKKLKKMEQNKTAATRYRQKKRAEQEALSTECSELEQRNQELTEKAESISKEIQYLKDLIEEVRKAKSRKTKGMS</sequence>
<comment type="subcellular location">
    <subcellularLocation>
        <location evidence="1">Nucleus</location>
    </subcellularLocation>
</comment>
<keyword evidence="10" id="KW-0539">Nucleus</keyword>
<dbReference type="Proteomes" id="UP000829720">
    <property type="component" value="Unassembled WGS sequence"/>
</dbReference>
<evidence type="ECO:0000256" key="7">
    <source>
        <dbReference type="ARBA" id="ARBA00023125"/>
    </source>
</evidence>
<dbReference type="PANTHER" id="PTHR13044:SF2">
    <property type="entry name" value="CYCLIC AMP-DEPENDENT TRANSCRIPTION FACTOR ATF-4"/>
    <property type="match status" value="1"/>
</dbReference>
<keyword evidence="4" id="KW-0678">Repressor</keyword>
<evidence type="ECO:0000313" key="14">
    <source>
        <dbReference type="EMBL" id="KAI1884521.1"/>
    </source>
</evidence>
<evidence type="ECO:0000256" key="3">
    <source>
        <dbReference type="ARBA" id="ARBA00018846"/>
    </source>
</evidence>
<dbReference type="Pfam" id="PF00170">
    <property type="entry name" value="bZIP_1"/>
    <property type="match status" value="1"/>
</dbReference>
<feature type="region of interest" description="Disordered" evidence="12">
    <location>
        <begin position="171"/>
        <end position="230"/>
    </location>
</feature>
<evidence type="ECO:0000256" key="1">
    <source>
        <dbReference type="ARBA" id="ARBA00004123"/>
    </source>
</evidence>
<evidence type="ECO:0000256" key="2">
    <source>
        <dbReference type="ARBA" id="ARBA00007163"/>
    </source>
</evidence>
<dbReference type="SUPFAM" id="SSF57959">
    <property type="entry name" value="Leucine zipper domain"/>
    <property type="match status" value="1"/>
</dbReference>
<evidence type="ECO:0000256" key="11">
    <source>
        <dbReference type="ARBA" id="ARBA00032136"/>
    </source>
</evidence>
<organism evidence="14 15">
    <name type="scientific">Albula goreensis</name>
    <dbReference type="NCBI Taxonomy" id="1534307"/>
    <lineage>
        <taxon>Eukaryota</taxon>
        <taxon>Metazoa</taxon>
        <taxon>Chordata</taxon>
        <taxon>Craniata</taxon>
        <taxon>Vertebrata</taxon>
        <taxon>Euteleostomi</taxon>
        <taxon>Actinopterygii</taxon>
        <taxon>Neopterygii</taxon>
        <taxon>Teleostei</taxon>
        <taxon>Albuliformes</taxon>
        <taxon>Albulidae</taxon>
        <taxon>Albula</taxon>
    </lineage>
</organism>
<feature type="compositionally biased region" description="Low complexity" evidence="12">
    <location>
        <begin position="256"/>
        <end position="280"/>
    </location>
</feature>
<name>A0A8T3CKP5_9TELE</name>
<evidence type="ECO:0000256" key="9">
    <source>
        <dbReference type="ARBA" id="ARBA00023163"/>
    </source>
</evidence>
<dbReference type="InterPro" id="IPR046347">
    <property type="entry name" value="bZIP_sf"/>
</dbReference>
<evidence type="ECO:0000256" key="4">
    <source>
        <dbReference type="ARBA" id="ARBA00022491"/>
    </source>
</evidence>
<feature type="domain" description="BZIP" evidence="13">
    <location>
        <begin position="327"/>
        <end position="390"/>
    </location>
</feature>
<reference evidence="14" key="1">
    <citation type="submission" date="2021-01" db="EMBL/GenBank/DDBJ databases">
        <authorList>
            <person name="Zahm M."/>
            <person name="Roques C."/>
            <person name="Cabau C."/>
            <person name="Klopp C."/>
            <person name="Donnadieu C."/>
            <person name="Jouanno E."/>
            <person name="Lampietro C."/>
            <person name="Louis A."/>
            <person name="Herpin A."/>
            <person name="Echchiki A."/>
            <person name="Berthelot C."/>
            <person name="Parey E."/>
            <person name="Roest-Crollius H."/>
            <person name="Braasch I."/>
            <person name="Postlethwait J."/>
            <person name="Bobe J."/>
            <person name="Montfort J."/>
            <person name="Bouchez O."/>
            <person name="Begum T."/>
            <person name="Mejri S."/>
            <person name="Adams A."/>
            <person name="Chen W.-J."/>
            <person name="Guiguen Y."/>
        </authorList>
    </citation>
    <scope>NUCLEOTIDE SEQUENCE</scope>
    <source>
        <tissue evidence="14">Blood</tissue>
    </source>
</reference>
<dbReference type="SMART" id="SM00338">
    <property type="entry name" value="BRLZ"/>
    <property type="match status" value="1"/>
</dbReference>
<dbReference type="PROSITE" id="PS00036">
    <property type="entry name" value="BZIP_BASIC"/>
    <property type="match status" value="1"/>
</dbReference>
<keyword evidence="5" id="KW-0805">Transcription regulation</keyword>
<dbReference type="GO" id="GO:0000977">
    <property type="term" value="F:RNA polymerase II transcription regulatory region sequence-specific DNA binding"/>
    <property type="evidence" value="ECO:0007669"/>
    <property type="project" value="TreeGrafter"/>
</dbReference>
<accession>A0A8T3CKP5</accession>
<dbReference type="AlphaFoldDB" id="A0A8T3CKP5"/>
<keyword evidence="8" id="KW-0010">Activator</keyword>
<comment type="caution">
    <text evidence="14">The sequence shown here is derived from an EMBL/GenBank/DDBJ whole genome shotgun (WGS) entry which is preliminary data.</text>
</comment>
<keyword evidence="6" id="KW-0090">Biological rhythms</keyword>
<evidence type="ECO:0000256" key="8">
    <source>
        <dbReference type="ARBA" id="ARBA00023159"/>
    </source>
</evidence>
<dbReference type="GO" id="GO:0048511">
    <property type="term" value="P:rhythmic process"/>
    <property type="evidence" value="ECO:0007669"/>
    <property type="project" value="UniProtKB-KW"/>
</dbReference>
<dbReference type="InterPro" id="IPR004827">
    <property type="entry name" value="bZIP"/>
</dbReference>
<evidence type="ECO:0000256" key="6">
    <source>
        <dbReference type="ARBA" id="ARBA00023108"/>
    </source>
</evidence>
<protein>
    <recommendedName>
        <fullName evidence="3">Cyclic AMP-dependent transcription factor ATF-4</fullName>
    </recommendedName>
    <alternativeName>
        <fullName evidence="11">Activating transcription factor 4</fullName>
    </alternativeName>
</protein>
<keyword evidence="15" id="KW-1185">Reference proteome</keyword>
<keyword evidence="7" id="KW-0238">DNA-binding</keyword>
<feature type="region of interest" description="Disordered" evidence="12">
    <location>
        <begin position="248"/>
        <end position="329"/>
    </location>
</feature>
<evidence type="ECO:0000259" key="13">
    <source>
        <dbReference type="PROSITE" id="PS50217"/>
    </source>
</evidence>
<dbReference type="PANTHER" id="PTHR13044">
    <property type="entry name" value="ACTIVATING TRANSCRIPTION FACTOR ATF 4/5"/>
    <property type="match status" value="1"/>
</dbReference>
<evidence type="ECO:0000256" key="12">
    <source>
        <dbReference type="SAM" id="MobiDB-lite"/>
    </source>
</evidence>
<keyword evidence="9" id="KW-0804">Transcription</keyword>
<dbReference type="FunFam" id="1.20.5.170:FF:000021">
    <property type="entry name" value="Cyclic AMP-dependent transcription factor ATF-4"/>
    <property type="match status" value="1"/>
</dbReference>
<dbReference type="EMBL" id="JAERUA010000022">
    <property type="protein sequence ID" value="KAI1884521.1"/>
    <property type="molecule type" value="Genomic_DNA"/>
</dbReference>
<dbReference type="CDD" id="cd14692">
    <property type="entry name" value="bZIP_ATF4"/>
    <property type="match status" value="1"/>
</dbReference>
<dbReference type="GO" id="GO:0001228">
    <property type="term" value="F:DNA-binding transcription activator activity, RNA polymerase II-specific"/>
    <property type="evidence" value="ECO:0007669"/>
    <property type="project" value="TreeGrafter"/>
</dbReference>
<proteinExistence type="inferred from homology"/>
<dbReference type="GO" id="GO:1990589">
    <property type="term" value="C:ATF4-CREB1 transcription factor complex"/>
    <property type="evidence" value="ECO:0007669"/>
    <property type="project" value="TreeGrafter"/>
</dbReference>
<evidence type="ECO:0000256" key="10">
    <source>
        <dbReference type="ARBA" id="ARBA00023242"/>
    </source>
</evidence>
<evidence type="ECO:0000256" key="5">
    <source>
        <dbReference type="ARBA" id="ARBA00023015"/>
    </source>
</evidence>
<dbReference type="Gene3D" id="1.20.5.170">
    <property type="match status" value="1"/>
</dbReference>
<evidence type="ECO:0000313" key="15">
    <source>
        <dbReference type="Proteomes" id="UP000829720"/>
    </source>
</evidence>
<dbReference type="PROSITE" id="PS50217">
    <property type="entry name" value="BZIP"/>
    <property type="match status" value="1"/>
</dbReference>
<feature type="compositionally biased region" description="Pro residues" evidence="12">
    <location>
        <begin position="186"/>
        <end position="201"/>
    </location>
</feature>
<dbReference type="OrthoDB" id="5847285at2759"/>